<feature type="region of interest" description="Disordered" evidence="4">
    <location>
        <begin position="1"/>
        <end position="50"/>
    </location>
</feature>
<dbReference type="PROSITE" id="PS51462">
    <property type="entry name" value="NUDIX"/>
    <property type="match status" value="1"/>
</dbReference>
<accession>A0ABP4X4A2</accession>
<proteinExistence type="predicted"/>
<keyword evidence="7" id="KW-1185">Reference proteome</keyword>
<evidence type="ECO:0000259" key="5">
    <source>
        <dbReference type="PROSITE" id="PS51462"/>
    </source>
</evidence>
<evidence type="ECO:0000256" key="1">
    <source>
        <dbReference type="ARBA" id="ARBA00001946"/>
    </source>
</evidence>
<evidence type="ECO:0000256" key="2">
    <source>
        <dbReference type="ARBA" id="ARBA00011738"/>
    </source>
</evidence>
<dbReference type="Pfam" id="PF00293">
    <property type="entry name" value="NUDIX"/>
    <property type="match status" value="1"/>
</dbReference>
<dbReference type="SUPFAM" id="SSF55811">
    <property type="entry name" value="Nudix"/>
    <property type="match status" value="1"/>
</dbReference>
<dbReference type="CDD" id="cd24157">
    <property type="entry name" value="NUDIX_GDPMK"/>
    <property type="match status" value="1"/>
</dbReference>
<sequence>MSSPQHAPRTAPERAGAPGDEGGGRGESGRMPQPGVDVPDRRGRTGLDLVGRDLDRNPRVRVRDVTVLTSNWYVTRATTFDYQHADGSWSVEERETYDRGDGATILLYEASARTVLLTRQFRFPVYVNEHPDGMFIETAAGLLDADDPETAIRREAEEETGHVVGAVEHVFDVYMSPGSVTERLHFFAAAYRRGDVVDGARTGLADEGEDIEVLELEFDDALDRIGRDIVDAKTIMLLQWAALKGPFAATPRA</sequence>
<dbReference type="EMBL" id="BAAANH010000008">
    <property type="protein sequence ID" value="GAA1769950.1"/>
    <property type="molecule type" value="Genomic_DNA"/>
</dbReference>
<gene>
    <name evidence="6" type="ORF">GCM10009747_33940</name>
</gene>
<keyword evidence="3" id="KW-0378">Hydrolase</keyword>
<dbReference type="PANTHER" id="PTHR11839">
    <property type="entry name" value="UDP/ADP-SUGAR PYROPHOSPHATASE"/>
    <property type="match status" value="1"/>
</dbReference>
<comment type="subunit">
    <text evidence="2">Homodimer.</text>
</comment>
<dbReference type="PANTHER" id="PTHR11839:SF18">
    <property type="entry name" value="NUDIX HYDROLASE DOMAIN-CONTAINING PROTEIN"/>
    <property type="match status" value="1"/>
</dbReference>
<dbReference type="Proteomes" id="UP001500506">
    <property type="component" value="Unassembled WGS sequence"/>
</dbReference>
<dbReference type="RefSeq" id="WP_308188485.1">
    <property type="nucleotide sequence ID" value="NZ_BAAANH010000008.1"/>
</dbReference>
<name>A0ABP4X4A2_9MICO</name>
<evidence type="ECO:0000256" key="3">
    <source>
        <dbReference type="ARBA" id="ARBA00022801"/>
    </source>
</evidence>
<reference evidence="7" key="1">
    <citation type="journal article" date="2019" name="Int. J. Syst. Evol. Microbiol.">
        <title>The Global Catalogue of Microorganisms (GCM) 10K type strain sequencing project: providing services to taxonomists for standard genome sequencing and annotation.</title>
        <authorList>
            <consortium name="The Broad Institute Genomics Platform"/>
            <consortium name="The Broad Institute Genome Sequencing Center for Infectious Disease"/>
            <person name="Wu L."/>
            <person name="Ma J."/>
        </authorList>
    </citation>
    <scope>NUCLEOTIDE SEQUENCE [LARGE SCALE GENOMIC DNA]</scope>
    <source>
        <strain evidence="7">JCM 14319</strain>
    </source>
</reference>
<comment type="cofactor">
    <cofactor evidence="1">
        <name>Mg(2+)</name>
        <dbReference type="ChEBI" id="CHEBI:18420"/>
    </cofactor>
</comment>
<organism evidence="6 7">
    <name type="scientific">Agromyces humatus</name>
    <dbReference type="NCBI Taxonomy" id="279573"/>
    <lineage>
        <taxon>Bacteria</taxon>
        <taxon>Bacillati</taxon>
        <taxon>Actinomycetota</taxon>
        <taxon>Actinomycetes</taxon>
        <taxon>Micrococcales</taxon>
        <taxon>Microbacteriaceae</taxon>
        <taxon>Agromyces</taxon>
    </lineage>
</organism>
<dbReference type="Gene3D" id="3.90.79.10">
    <property type="entry name" value="Nucleoside Triphosphate Pyrophosphohydrolase"/>
    <property type="match status" value="1"/>
</dbReference>
<evidence type="ECO:0000313" key="7">
    <source>
        <dbReference type="Proteomes" id="UP001500506"/>
    </source>
</evidence>
<evidence type="ECO:0000313" key="6">
    <source>
        <dbReference type="EMBL" id="GAA1769950.1"/>
    </source>
</evidence>
<evidence type="ECO:0000256" key="4">
    <source>
        <dbReference type="SAM" id="MobiDB-lite"/>
    </source>
</evidence>
<comment type="caution">
    <text evidence="6">The sequence shown here is derived from an EMBL/GenBank/DDBJ whole genome shotgun (WGS) entry which is preliminary data.</text>
</comment>
<dbReference type="InterPro" id="IPR000086">
    <property type="entry name" value="NUDIX_hydrolase_dom"/>
</dbReference>
<dbReference type="InterPro" id="IPR015797">
    <property type="entry name" value="NUDIX_hydrolase-like_dom_sf"/>
</dbReference>
<protein>
    <submittedName>
        <fullName evidence="6">NUDIX domain-containing protein</fullName>
    </submittedName>
</protein>
<feature type="compositionally biased region" description="Basic and acidic residues" evidence="4">
    <location>
        <begin position="38"/>
        <end position="50"/>
    </location>
</feature>
<dbReference type="InterPro" id="IPR004385">
    <property type="entry name" value="NDP_pyrophosphatase"/>
</dbReference>
<dbReference type="NCBIfam" id="TIGR00052">
    <property type="entry name" value="nudix-type nucleoside diphosphatase, YffH/AdpP family"/>
    <property type="match status" value="1"/>
</dbReference>
<feature type="domain" description="Nudix hydrolase" evidence="5">
    <location>
        <begin position="98"/>
        <end position="242"/>
    </location>
</feature>